<dbReference type="GeneID" id="14540213"/>
<protein>
    <submittedName>
        <fullName evidence="2">Uncharacterized protein</fullName>
    </submittedName>
</protein>
<feature type="compositionally biased region" description="Low complexity" evidence="1">
    <location>
        <begin position="29"/>
        <end position="44"/>
    </location>
</feature>
<accession>H8X4L3</accession>
<dbReference type="EMBL" id="HE681722">
    <property type="protein sequence ID" value="CCG22955.1"/>
    <property type="molecule type" value="Genomic_DNA"/>
</dbReference>
<feature type="compositionally biased region" description="Polar residues" evidence="1">
    <location>
        <begin position="13"/>
        <end position="28"/>
    </location>
</feature>
<keyword evidence="3" id="KW-1185">Reference proteome</keyword>
<dbReference type="RefSeq" id="XP_003869092.1">
    <property type="nucleotide sequence ID" value="XM_003869043.1"/>
</dbReference>
<dbReference type="KEGG" id="cot:CORT_0D01070"/>
<feature type="compositionally biased region" description="Polar residues" evidence="1">
    <location>
        <begin position="129"/>
        <end position="161"/>
    </location>
</feature>
<feature type="region of interest" description="Disordered" evidence="1">
    <location>
        <begin position="13"/>
        <end position="52"/>
    </location>
</feature>
<feature type="region of interest" description="Disordered" evidence="1">
    <location>
        <begin position="129"/>
        <end position="190"/>
    </location>
</feature>
<dbReference type="HOGENOM" id="CLU_1669203_0_0_1"/>
<organism evidence="2 3">
    <name type="scientific">Candida orthopsilosis (strain 90-125)</name>
    <name type="common">Yeast</name>
    <dbReference type="NCBI Taxonomy" id="1136231"/>
    <lineage>
        <taxon>Eukaryota</taxon>
        <taxon>Fungi</taxon>
        <taxon>Dikarya</taxon>
        <taxon>Ascomycota</taxon>
        <taxon>Saccharomycotina</taxon>
        <taxon>Pichiomycetes</taxon>
        <taxon>Debaryomycetaceae</taxon>
        <taxon>Candida/Lodderomyces clade</taxon>
        <taxon>Candida</taxon>
    </lineage>
</organism>
<reference evidence="2 3" key="1">
    <citation type="journal article" date="2012" name="PLoS ONE">
        <title>Sequence and analysis of the genome of the pathogenic yeast Candida orthopsilosis.</title>
        <authorList>
            <person name="Riccombeni A."/>
            <person name="Vidanes G."/>
            <person name="Proux-Wera E."/>
            <person name="Wolfe K.H."/>
            <person name="Butler G."/>
        </authorList>
    </citation>
    <scope>NUCLEOTIDE SEQUENCE [LARGE SCALE GENOMIC DNA]</scope>
    <source>
        <strain evidence="2 3">Co 90-125</strain>
    </source>
</reference>
<proteinExistence type="predicted"/>
<evidence type="ECO:0000256" key="1">
    <source>
        <dbReference type="SAM" id="MobiDB-lite"/>
    </source>
</evidence>
<gene>
    <name evidence="2" type="ORF">CORT_0D01070</name>
</gene>
<sequence>MASQYTYNKYYQHSPSMGSAQPNSIGMGSNNTASTNTSSANNTSPLNNLAYLTPPGSASNSLSSSLSSTGSSSLFGSNVSNTSSTYSFHNPRLRYYLSKSFDIEDDLEFCPEIVDHGVHSPNVKKFNPYTSTSFSPSQELPQHNIHQQSSSSGAGTNSPRVSTPRIKKALEIINPQTKMRVGSPAASQNK</sequence>
<name>H8X4L3_CANO9</name>
<evidence type="ECO:0000313" key="2">
    <source>
        <dbReference type="EMBL" id="CCG22955.1"/>
    </source>
</evidence>
<dbReference type="eggNOG" id="ENOG502S8I0">
    <property type="taxonomic scope" value="Eukaryota"/>
</dbReference>
<dbReference type="AlphaFoldDB" id="H8X4L3"/>
<dbReference type="OrthoDB" id="5408025at2759"/>
<dbReference type="Proteomes" id="UP000005018">
    <property type="component" value="Chromosome 4"/>
</dbReference>
<evidence type="ECO:0000313" key="3">
    <source>
        <dbReference type="Proteomes" id="UP000005018"/>
    </source>
</evidence>